<reference evidence="2 3" key="1">
    <citation type="submission" date="2023-11" db="EMBL/GenBank/DDBJ databases">
        <authorList>
            <person name="Okamura Y."/>
        </authorList>
    </citation>
    <scope>NUCLEOTIDE SEQUENCE [LARGE SCALE GENOMIC DNA]</scope>
</reference>
<accession>A0AAV1JB06</accession>
<dbReference type="EMBL" id="CAVLEF010000008">
    <property type="protein sequence ID" value="CAK1546601.1"/>
    <property type="molecule type" value="Genomic_DNA"/>
</dbReference>
<evidence type="ECO:0000256" key="1">
    <source>
        <dbReference type="SAM" id="SignalP"/>
    </source>
</evidence>
<organism evidence="2 3">
    <name type="scientific">Leptosia nina</name>
    <dbReference type="NCBI Taxonomy" id="320188"/>
    <lineage>
        <taxon>Eukaryota</taxon>
        <taxon>Metazoa</taxon>
        <taxon>Ecdysozoa</taxon>
        <taxon>Arthropoda</taxon>
        <taxon>Hexapoda</taxon>
        <taxon>Insecta</taxon>
        <taxon>Pterygota</taxon>
        <taxon>Neoptera</taxon>
        <taxon>Endopterygota</taxon>
        <taxon>Lepidoptera</taxon>
        <taxon>Glossata</taxon>
        <taxon>Ditrysia</taxon>
        <taxon>Papilionoidea</taxon>
        <taxon>Pieridae</taxon>
        <taxon>Pierinae</taxon>
        <taxon>Leptosia</taxon>
    </lineage>
</organism>
<name>A0AAV1JB06_9NEOP</name>
<sequence length="111" mass="12704">MPYINEFVLVFIHIALSLLEAANACNRDRKHCCQRDCRPCNQFGGPKVRPQTTLKAMFILVVLLMWTAVFCCKRKSPCPKYCIPCKYKGPIIEVLYPKQGNKTILLSPVEE</sequence>
<protein>
    <submittedName>
        <fullName evidence="2">Uncharacterized protein</fullName>
    </submittedName>
</protein>
<gene>
    <name evidence="2" type="ORF">LNINA_LOCUS6159</name>
</gene>
<proteinExistence type="predicted"/>
<keyword evidence="1" id="KW-0732">Signal</keyword>
<keyword evidence="3" id="KW-1185">Reference proteome</keyword>
<feature type="signal peptide" evidence="1">
    <location>
        <begin position="1"/>
        <end position="24"/>
    </location>
</feature>
<comment type="caution">
    <text evidence="2">The sequence shown here is derived from an EMBL/GenBank/DDBJ whole genome shotgun (WGS) entry which is preliminary data.</text>
</comment>
<evidence type="ECO:0000313" key="2">
    <source>
        <dbReference type="EMBL" id="CAK1546601.1"/>
    </source>
</evidence>
<dbReference type="Proteomes" id="UP001497472">
    <property type="component" value="Unassembled WGS sequence"/>
</dbReference>
<feature type="chain" id="PRO_5043483080" evidence="1">
    <location>
        <begin position="25"/>
        <end position="111"/>
    </location>
</feature>
<evidence type="ECO:0000313" key="3">
    <source>
        <dbReference type="Proteomes" id="UP001497472"/>
    </source>
</evidence>
<dbReference type="AlphaFoldDB" id="A0AAV1JB06"/>